<name>A0A1Y1Y1X8_9PLEO</name>
<dbReference type="InterPro" id="IPR009097">
    <property type="entry name" value="Cyclic_Pdiesterase"/>
</dbReference>
<dbReference type="OrthoDB" id="3788676at2759"/>
<evidence type="ECO:0000313" key="4">
    <source>
        <dbReference type="Proteomes" id="UP000193144"/>
    </source>
</evidence>
<dbReference type="InterPro" id="IPR015069">
    <property type="entry name" value="2H-PEstase_DUF1868"/>
</dbReference>
<feature type="region of interest" description="Disordered" evidence="1">
    <location>
        <begin position="1"/>
        <end position="22"/>
    </location>
</feature>
<accession>A0A1Y1Y1X8</accession>
<keyword evidence="4" id="KW-1185">Reference proteome</keyword>
<dbReference type="AlphaFoldDB" id="A0A1Y1Y1X8"/>
<reference evidence="3 4" key="1">
    <citation type="submission" date="2016-07" db="EMBL/GenBank/DDBJ databases">
        <title>Pervasive Adenine N6-methylation of Active Genes in Fungi.</title>
        <authorList>
            <consortium name="DOE Joint Genome Institute"/>
            <person name="Mondo S.J."/>
            <person name="Dannebaum R.O."/>
            <person name="Kuo R.C."/>
            <person name="Labutti K."/>
            <person name="Haridas S."/>
            <person name="Kuo A."/>
            <person name="Salamov A."/>
            <person name="Ahrendt S.R."/>
            <person name="Lipzen A."/>
            <person name="Sullivan W."/>
            <person name="Andreopoulos W.B."/>
            <person name="Clum A."/>
            <person name="Lindquist E."/>
            <person name="Daum C."/>
            <person name="Ramamoorthy G.K."/>
            <person name="Gryganskyi A."/>
            <person name="Culley D."/>
            <person name="Magnuson J.K."/>
            <person name="James T.Y."/>
            <person name="O'Malley M.A."/>
            <person name="Stajich J.E."/>
            <person name="Spatafora J.W."/>
            <person name="Visel A."/>
            <person name="Grigoriev I.V."/>
        </authorList>
    </citation>
    <scope>NUCLEOTIDE SEQUENCE [LARGE SCALE GENOMIC DNA]</scope>
    <source>
        <strain evidence="3 4">CBS 115471</strain>
    </source>
</reference>
<evidence type="ECO:0000259" key="2">
    <source>
        <dbReference type="Pfam" id="PF08975"/>
    </source>
</evidence>
<proteinExistence type="predicted"/>
<dbReference type="Proteomes" id="UP000193144">
    <property type="component" value="Unassembled WGS sequence"/>
</dbReference>
<feature type="domain" description="DUF1868" evidence="2">
    <location>
        <begin position="16"/>
        <end position="117"/>
    </location>
</feature>
<dbReference type="SUPFAM" id="SSF55144">
    <property type="entry name" value="LigT-like"/>
    <property type="match status" value="1"/>
</dbReference>
<dbReference type="Gene3D" id="3.90.1140.10">
    <property type="entry name" value="Cyclic phosphodiesterase"/>
    <property type="match status" value="1"/>
</dbReference>
<keyword evidence="3" id="KW-0436">Ligase</keyword>
<protein>
    <submittedName>
        <fullName evidence="3">RNA ligase/cyclic nucleotide phosphodiesterase</fullName>
    </submittedName>
</protein>
<dbReference type="GO" id="GO:0016874">
    <property type="term" value="F:ligase activity"/>
    <property type="evidence" value="ECO:0007669"/>
    <property type="project" value="UniProtKB-KW"/>
</dbReference>
<organism evidence="3 4">
    <name type="scientific">Clohesyomyces aquaticus</name>
    <dbReference type="NCBI Taxonomy" id="1231657"/>
    <lineage>
        <taxon>Eukaryota</taxon>
        <taxon>Fungi</taxon>
        <taxon>Dikarya</taxon>
        <taxon>Ascomycota</taxon>
        <taxon>Pezizomycotina</taxon>
        <taxon>Dothideomycetes</taxon>
        <taxon>Pleosporomycetidae</taxon>
        <taxon>Pleosporales</taxon>
        <taxon>Lindgomycetaceae</taxon>
        <taxon>Clohesyomyces</taxon>
    </lineage>
</organism>
<dbReference type="Pfam" id="PF08975">
    <property type="entry name" value="2H-phosphodiest"/>
    <property type="match status" value="1"/>
</dbReference>
<dbReference type="EMBL" id="MCFA01000423">
    <property type="protein sequence ID" value="ORX92000.1"/>
    <property type="molecule type" value="Genomic_DNA"/>
</dbReference>
<evidence type="ECO:0000313" key="3">
    <source>
        <dbReference type="EMBL" id="ORX92000.1"/>
    </source>
</evidence>
<gene>
    <name evidence="3" type="ORF">BCR34DRAFT_581269</name>
</gene>
<sequence>MSQTLKPKYPLGVPSKFSRQGKTQPFPGNTLICHLFPETPLYKALLSLHAILAESELSHLYTLLPPSSYHMTVLEGICDQNRQKEYWFKDLPLDAGLADADAFLRERLNGFKLNPDFKSGDGGDSDGELDLRPPYKLRVKGFDPLVIGIGIHIEPQTAEENKRIRSLRDRLSETLGMRFPGHEHYGLHLSVAYLIRHLDNGQRVELERLLGQWEGALGESERDFELGGVEVCRFGGMERFEKIFVLGE</sequence>
<evidence type="ECO:0000256" key="1">
    <source>
        <dbReference type="SAM" id="MobiDB-lite"/>
    </source>
</evidence>
<comment type="caution">
    <text evidence="3">The sequence shown here is derived from an EMBL/GenBank/DDBJ whole genome shotgun (WGS) entry which is preliminary data.</text>
</comment>